<sequence length="400" mass="44876">MALEAKTGGIRDNHIHFAKCQFDQVDLPGSAPSPTAKIMPGENPRGTTVHEAVERYLEKKLESGGSRSTMKPVLESFATFCTREDVEYVGDLNSNDCREFGLELREHYIDGEIAGSTANTYFAYVRAFLSFCVRDEQLDTNPAATESAEEFLPEDRPSRETQFWEPTQRERLLEYADERVRMAREETIDVTVERAYRDRTIVVLLAELGLRGAEMFRDTTDDEREGLRWADVDLERGRLEVLGKSRDREPVGLTKAARNALERLERVQDPPIDDWPLFPTGHAASKYAAVEEATGERPESGSDIDAICREAGVSPPSITKEAGRQILKQLTNEAGIELEGDADYLQPHGARRALGAELYEKGHSELAQKALRHASIETTHEAYSDIQAEDVAKTMDNIRE</sequence>
<evidence type="ECO:0000256" key="4">
    <source>
        <dbReference type="PROSITE-ProRule" id="PRU01248"/>
    </source>
</evidence>
<evidence type="ECO:0000256" key="1">
    <source>
        <dbReference type="ARBA" id="ARBA00022908"/>
    </source>
</evidence>
<dbReference type="InterPro" id="IPR010998">
    <property type="entry name" value="Integrase_recombinase_N"/>
</dbReference>
<dbReference type="Gene3D" id="1.10.150.130">
    <property type="match status" value="1"/>
</dbReference>
<keyword evidence="1" id="KW-0229">DNA integration</keyword>
<dbReference type="GO" id="GO:0015074">
    <property type="term" value="P:DNA integration"/>
    <property type="evidence" value="ECO:0007669"/>
    <property type="project" value="UniProtKB-KW"/>
</dbReference>
<organism evidence="7 8">
    <name type="scientific">Natronorubrum sediminis</name>
    <dbReference type="NCBI Taxonomy" id="640943"/>
    <lineage>
        <taxon>Archaea</taxon>
        <taxon>Methanobacteriati</taxon>
        <taxon>Methanobacteriota</taxon>
        <taxon>Stenosarchaea group</taxon>
        <taxon>Halobacteria</taxon>
        <taxon>Halobacteriales</taxon>
        <taxon>Natrialbaceae</taxon>
        <taxon>Natronorubrum</taxon>
    </lineage>
</organism>
<evidence type="ECO:0000259" key="5">
    <source>
        <dbReference type="PROSITE" id="PS51898"/>
    </source>
</evidence>
<evidence type="ECO:0000256" key="3">
    <source>
        <dbReference type="ARBA" id="ARBA00023172"/>
    </source>
</evidence>
<dbReference type="PROSITE" id="PS51898">
    <property type="entry name" value="TYR_RECOMBINASE"/>
    <property type="match status" value="1"/>
</dbReference>
<evidence type="ECO:0000259" key="6">
    <source>
        <dbReference type="PROSITE" id="PS51900"/>
    </source>
</evidence>
<dbReference type="CDD" id="cd00397">
    <property type="entry name" value="DNA_BRE_C"/>
    <property type="match status" value="1"/>
</dbReference>
<dbReference type="PANTHER" id="PTHR30349">
    <property type="entry name" value="PHAGE INTEGRASE-RELATED"/>
    <property type="match status" value="1"/>
</dbReference>
<gene>
    <name evidence="7" type="ORF">SAMN04487967_3533</name>
</gene>
<name>A0A1H6G6D2_9EURY</name>
<feature type="domain" description="Tyr recombinase" evidence="5">
    <location>
        <begin position="159"/>
        <end position="396"/>
    </location>
</feature>
<evidence type="ECO:0000256" key="2">
    <source>
        <dbReference type="ARBA" id="ARBA00023125"/>
    </source>
</evidence>
<protein>
    <submittedName>
        <fullName evidence="7">Site-specific recombinase XerD</fullName>
    </submittedName>
</protein>
<feature type="domain" description="Core-binding (CB)" evidence="6">
    <location>
        <begin position="47"/>
        <end position="133"/>
    </location>
</feature>
<evidence type="ECO:0000313" key="8">
    <source>
        <dbReference type="Proteomes" id="UP000199112"/>
    </source>
</evidence>
<proteinExistence type="predicted"/>
<dbReference type="Pfam" id="PF00589">
    <property type="entry name" value="Phage_integrase"/>
    <property type="match status" value="1"/>
</dbReference>
<dbReference type="GO" id="GO:0006310">
    <property type="term" value="P:DNA recombination"/>
    <property type="evidence" value="ECO:0007669"/>
    <property type="project" value="UniProtKB-KW"/>
</dbReference>
<dbReference type="AlphaFoldDB" id="A0A1H6G6D2"/>
<dbReference type="InterPro" id="IPR002104">
    <property type="entry name" value="Integrase_catalytic"/>
</dbReference>
<accession>A0A1H6G6D2</accession>
<dbReference type="SUPFAM" id="SSF56349">
    <property type="entry name" value="DNA breaking-rejoining enzymes"/>
    <property type="match status" value="1"/>
</dbReference>
<dbReference type="PROSITE" id="PS51900">
    <property type="entry name" value="CB"/>
    <property type="match status" value="1"/>
</dbReference>
<dbReference type="InterPro" id="IPR011010">
    <property type="entry name" value="DNA_brk_join_enz"/>
</dbReference>
<keyword evidence="3" id="KW-0233">DNA recombination</keyword>
<evidence type="ECO:0000313" key="7">
    <source>
        <dbReference type="EMBL" id="SEH18008.1"/>
    </source>
</evidence>
<dbReference type="EMBL" id="FNWL01000005">
    <property type="protein sequence ID" value="SEH18008.1"/>
    <property type="molecule type" value="Genomic_DNA"/>
</dbReference>
<dbReference type="InterPro" id="IPR013762">
    <property type="entry name" value="Integrase-like_cat_sf"/>
</dbReference>
<dbReference type="GO" id="GO:0003677">
    <property type="term" value="F:DNA binding"/>
    <property type="evidence" value="ECO:0007669"/>
    <property type="project" value="UniProtKB-UniRule"/>
</dbReference>
<keyword evidence="2 4" id="KW-0238">DNA-binding</keyword>
<dbReference type="PANTHER" id="PTHR30349:SF41">
    <property type="entry name" value="INTEGRASE_RECOMBINASE PROTEIN MJ0367-RELATED"/>
    <property type="match status" value="1"/>
</dbReference>
<reference evidence="8" key="1">
    <citation type="submission" date="2016-10" db="EMBL/GenBank/DDBJ databases">
        <authorList>
            <person name="Varghese N."/>
            <person name="Submissions S."/>
        </authorList>
    </citation>
    <scope>NUCLEOTIDE SEQUENCE [LARGE SCALE GENOMIC DNA]</scope>
    <source>
        <strain evidence="8">CGMCC 1.8981</strain>
    </source>
</reference>
<dbReference type="Proteomes" id="UP000199112">
    <property type="component" value="Unassembled WGS sequence"/>
</dbReference>
<dbReference type="Gene3D" id="1.10.443.10">
    <property type="entry name" value="Intergrase catalytic core"/>
    <property type="match status" value="1"/>
</dbReference>
<dbReference type="InterPro" id="IPR044068">
    <property type="entry name" value="CB"/>
</dbReference>
<dbReference type="InterPro" id="IPR050090">
    <property type="entry name" value="Tyrosine_recombinase_XerCD"/>
</dbReference>
<keyword evidence="8" id="KW-1185">Reference proteome</keyword>